<name>A0ABR8D8P5_9NOST</name>
<feature type="transmembrane region" description="Helical" evidence="8">
    <location>
        <begin position="313"/>
        <end position="333"/>
    </location>
</feature>
<evidence type="ECO:0000256" key="3">
    <source>
        <dbReference type="ARBA" id="ARBA00022676"/>
    </source>
</evidence>
<evidence type="ECO:0000256" key="2">
    <source>
        <dbReference type="ARBA" id="ARBA00022475"/>
    </source>
</evidence>
<reference evidence="9 10" key="1">
    <citation type="journal article" date="2020" name="ISME J.">
        <title>Comparative genomics reveals insights into cyanobacterial evolution and habitat adaptation.</title>
        <authorList>
            <person name="Chen M.Y."/>
            <person name="Teng W.K."/>
            <person name="Zhao L."/>
            <person name="Hu C.X."/>
            <person name="Zhou Y.K."/>
            <person name="Han B.P."/>
            <person name="Song L.R."/>
            <person name="Shu W.S."/>
        </authorList>
    </citation>
    <scope>NUCLEOTIDE SEQUENCE [LARGE SCALE GENOMIC DNA]</scope>
    <source>
        <strain evidence="9 10">FACHB-119</strain>
    </source>
</reference>
<dbReference type="PANTHER" id="PTHR33908:SF11">
    <property type="entry name" value="MEMBRANE PROTEIN"/>
    <property type="match status" value="1"/>
</dbReference>
<keyword evidence="7 8" id="KW-0472">Membrane</keyword>
<proteinExistence type="predicted"/>
<evidence type="ECO:0000256" key="8">
    <source>
        <dbReference type="SAM" id="Phobius"/>
    </source>
</evidence>
<comment type="subcellular location">
    <subcellularLocation>
        <location evidence="1">Cell membrane</location>
        <topology evidence="1">Multi-pass membrane protein</topology>
    </subcellularLocation>
</comment>
<feature type="transmembrane region" description="Helical" evidence="8">
    <location>
        <begin position="222"/>
        <end position="242"/>
    </location>
</feature>
<feature type="transmembrane region" description="Helical" evidence="8">
    <location>
        <begin position="175"/>
        <end position="193"/>
    </location>
</feature>
<gene>
    <name evidence="9" type="ORF">H6G83_23580</name>
</gene>
<dbReference type="Gene3D" id="1.25.40.10">
    <property type="entry name" value="Tetratricopeptide repeat domain"/>
    <property type="match status" value="1"/>
</dbReference>
<feature type="transmembrane region" description="Helical" evidence="8">
    <location>
        <begin position="370"/>
        <end position="387"/>
    </location>
</feature>
<keyword evidence="5 8" id="KW-0812">Transmembrane</keyword>
<feature type="transmembrane region" description="Helical" evidence="8">
    <location>
        <begin position="12"/>
        <end position="33"/>
    </location>
</feature>
<feature type="transmembrane region" description="Helical" evidence="8">
    <location>
        <begin position="149"/>
        <end position="168"/>
    </location>
</feature>
<feature type="transmembrane region" description="Helical" evidence="8">
    <location>
        <begin position="339"/>
        <end position="358"/>
    </location>
</feature>
<keyword evidence="4" id="KW-0808">Transferase</keyword>
<keyword evidence="6 8" id="KW-1133">Transmembrane helix</keyword>
<organism evidence="9 10">
    <name type="scientific">Anabaena azotica FACHB-119</name>
    <dbReference type="NCBI Taxonomy" id="947527"/>
    <lineage>
        <taxon>Bacteria</taxon>
        <taxon>Bacillati</taxon>
        <taxon>Cyanobacteriota</taxon>
        <taxon>Cyanophyceae</taxon>
        <taxon>Nostocales</taxon>
        <taxon>Nostocaceae</taxon>
        <taxon>Anabaena</taxon>
        <taxon>Anabaena azotica</taxon>
    </lineage>
</organism>
<dbReference type="PANTHER" id="PTHR33908">
    <property type="entry name" value="MANNOSYLTRANSFERASE YKCB-RELATED"/>
    <property type="match status" value="1"/>
</dbReference>
<protein>
    <recommendedName>
        <fullName evidence="11">Glycosyltransferase RgtA/B/C/D-like domain-containing protein</fullName>
    </recommendedName>
</protein>
<feature type="transmembrane region" description="Helical" evidence="8">
    <location>
        <begin position="283"/>
        <end position="301"/>
    </location>
</feature>
<comment type="caution">
    <text evidence="9">The sequence shown here is derived from an EMBL/GenBank/DDBJ whole genome shotgun (WGS) entry which is preliminary data.</text>
</comment>
<feature type="transmembrane region" description="Helical" evidence="8">
    <location>
        <begin position="199"/>
        <end position="215"/>
    </location>
</feature>
<dbReference type="SUPFAM" id="SSF48452">
    <property type="entry name" value="TPR-like"/>
    <property type="match status" value="1"/>
</dbReference>
<dbReference type="RefSeq" id="WP_190476411.1">
    <property type="nucleotide sequence ID" value="NZ_JACJSG010000037.1"/>
</dbReference>
<evidence type="ECO:0008006" key="11">
    <source>
        <dbReference type="Google" id="ProtNLM"/>
    </source>
</evidence>
<keyword evidence="2" id="KW-1003">Cell membrane</keyword>
<evidence type="ECO:0000256" key="1">
    <source>
        <dbReference type="ARBA" id="ARBA00004651"/>
    </source>
</evidence>
<feature type="transmembrane region" description="Helical" evidence="8">
    <location>
        <begin position="105"/>
        <end position="122"/>
    </location>
</feature>
<dbReference type="Proteomes" id="UP000661112">
    <property type="component" value="Unassembled WGS sequence"/>
</dbReference>
<evidence type="ECO:0000256" key="5">
    <source>
        <dbReference type="ARBA" id="ARBA00022692"/>
    </source>
</evidence>
<evidence type="ECO:0000256" key="4">
    <source>
        <dbReference type="ARBA" id="ARBA00022679"/>
    </source>
</evidence>
<evidence type="ECO:0000313" key="9">
    <source>
        <dbReference type="EMBL" id="MBD2503550.1"/>
    </source>
</evidence>
<accession>A0ABR8D8P5</accession>
<evidence type="ECO:0000256" key="7">
    <source>
        <dbReference type="ARBA" id="ARBA00023136"/>
    </source>
</evidence>
<dbReference type="InterPro" id="IPR050297">
    <property type="entry name" value="LipidA_mod_glycosyltrf_83"/>
</dbReference>
<keyword evidence="10" id="KW-1185">Reference proteome</keyword>
<keyword evidence="3" id="KW-0328">Glycosyltransferase</keyword>
<sequence length="809" mass="92845">MNYFDDRKIQRDHIILLVFFLATLVIDGIWFFLDESIPAYDQSAHLTTALQHYRIFQDFNLFSGDWWLSLWQLTPSYRAPFVYICTVPFLLFAKSYHQASLVNSLYTAIIIFSVYHLGIYLFNNRKISLTASLFCLLFPILGVTRTDYLLDYGLAAIVTLTFTILTIWKDRYSGFFSWILTLALGVGIGLVMLAKPTGFIFILVPSILTLIGFVIRRKYFKLIQSGLSLTLAWLVCGFWYSLNWLTIITSALNANQVGKREGDPPATTIAGWLAYPQMISESVGFPILFVTIGILLIYLFKKKLAIKDRWNDSGLNWLVIFLVSSYIICSLGTNKDIRFILPFFPIFSLVLSYCFNLIDNKLFDQVRITTIGLSVIVLINSIFPLPITQGWGTIKRFPNDEGKRYPLTQLIERITQTDPYLRATLGVVPVSTPQVNQFTLDYFGTLADFRVYSRKLTTKLSEVEQDLDNFSWYVTRDNEPDEAGERGETKRKFKSLIESSTDLKLQGEWQLPSGDKLRLYHRINPAVVVEKLDNNAAPVTLKKVITSNQLVVDKDNPITYQVTGSWDELQNGLLLLKWQNQQSSFYHDHAIALGNLYCGLKCHPQETFEVTENLSIFIPQDLPLGKYQLSALYLNRNNGKVTALNVANITVDVTNQGTVEKAPALDLVSRMSQLGVELRNGKLDNIFTQVANFNQYDPTQDYLKQIELAANYRLQQEPNNLNWRYTLVLSQLLQRQVDELIKNLTELTKYDSQNPYVWIYLAFVYLYDFQPRQAEPKLAIAEKIQPDIPELKTLKTVTDIMKFLPLIHF</sequence>
<dbReference type="EMBL" id="JACJSG010000037">
    <property type="protein sequence ID" value="MBD2503550.1"/>
    <property type="molecule type" value="Genomic_DNA"/>
</dbReference>
<feature type="transmembrane region" description="Helical" evidence="8">
    <location>
        <begin position="76"/>
        <end position="93"/>
    </location>
</feature>
<evidence type="ECO:0000313" key="10">
    <source>
        <dbReference type="Proteomes" id="UP000661112"/>
    </source>
</evidence>
<dbReference type="InterPro" id="IPR011990">
    <property type="entry name" value="TPR-like_helical_dom_sf"/>
</dbReference>
<evidence type="ECO:0000256" key="6">
    <source>
        <dbReference type="ARBA" id="ARBA00022989"/>
    </source>
</evidence>